<protein>
    <recommendedName>
        <fullName evidence="8">MARVEL domain-containing protein</fullName>
    </recommendedName>
</protein>
<dbReference type="VEuPathDB" id="VectorBase:BGLB025424"/>
<sequence>MGISDGYSEANFSTKISFFLVLLADVVNWIGFCTTSWWVHNDEYQGLWRLCSGIVCGYMDGTPDDDMNAIQAFAIFGFIALNVAFLLINLYMCWGSCKGNGETGVGSVIFLFISAGSWLISVAIFGAGYDDRLGRFGYSYALAVSAGILALLSGFIMLIGGRGNDVLSK</sequence>
<dbReference type="EnsemblMetazoa" id="BGLB025424-RA">
    <property type="protein sequence ID" value="BGLB025424-PA"/>
    <property type="gene ID" value="BGLB025424"/>
</dbReference>
<evidence type="ECO:0000256" key="5">
    <source>
        <dbReference type="SAM" id="Phobius"/>
    </source>
</evidence>
<dbReference type="KEGG" id="bgt:106076757"/>
<dbReference type="VEuPathDB" id="VectorBase:BGLAX_041780"/>
<dbReference type="Gene3D" id="1.20.140.150">
    <property type="match status" value="1"/>
</dbReference>
<keyword evidence="4 5" id="KW-0472">Membrane</keyword>
<dbReference type="OrthoDB" id="6157359at2759"/>
<feature type="transmembrane region" description="Helical" evidence="5">
    <location>
        <begin position="138"/>
        <end position="159"/>
    </location>
</feature>
<evidence type="ECO:0000256" key="2">
    <source>
        <dbReference type="ARBA" id="ARBA00022692"/>
    </source>
</evidence>
<evidence type="ECO:0008006" key="8">
    <source>
        <dbReference type="Google" id="ProtNLM"/>
    </source>
</evidence>
<dbReference type="RefSeq" id="XP_013093028.2">
    <property type="nucleotide sequence ID" value="XM_013237574.2"/>
</dbReference>
<evidence type="ECO:0000256" key="3">
    <source>
        <dbReference type="ARBA" id="ARBA00022989"/>
    </source>
</evidence>
<accession>A0A2C9KZT6</accession>
<dbReference type="AlphaFoldDB" id="A0A2C9KZT6"/>
<evidence type="ECO:0000256" key="4">
    <source>
        <dbReference type="ARBA" id="ARBA00023136"/>
    </source>
</evidence>
<feature type="transmembrane region" description="Helical" evidence="5">
    <location>
        <begin position="69"/>
        <end position="92"/>
    </location>
</feature>
<dbReference type="InterPro" id="IPR004031">
    <property type="entry name" value="PMP22/EMP/MP20/Claudin"/>
</dbReference>
<name>A0A2C9KZT6_BIOGL</name>
<feature type="transmembrane region" description="Helical" evidence="5">
    <location>
        <begin position="104"/>
        <end position="126"/>
    </location>
</feature>
<proteinExistence type="predicted"/>
<reference evidence="6" key="1">
    <citation type="submission" date="2020-05" db="UniProtKB">
        <authorList>
            <consortium name="EnsemblMetazoa"/>
        </authorList>
    </citation>
    <scope>IDENTIFICATION</scope>
    <source>
        <strain evidence="6">BB02</strain>
    </source>
</reference>
<evidence type="ECO:0000256" key="1">
    <source>
        <dbReference type="ARBA" id="ARBA00004141"/>
    </source>
</evidence>
<dbReference type="EnsemblMetazoa" id="BGLB025424-RB">
    <property type="protein sequence ID" value="BGLB025424-PB"/>
    <property type="gene ID" value="BGLB025424"/>
</dbReference>
<organism evidence="6 7">
    <name type="scientific">Biomphalaria glabrata</name>
    <name type="common">Bloodfluke planorb</name>
    <name type="synonym">Freshwater snail</name>
    <dbReference type="NCBI Taxonomy" id="6526"/>
    <lineage>
        <taxon>Eukaryota</taxon>
        <taxon>Metazoa</taxon>
        <taxon>Spiralia</taxon>
        <taxon>Lophotrochozoa</taxon>
        <taxon>Mollusca</taxon>
        <taxon>Gastropoda</taxon>
        <taxon>Heterobranchia</taxon>
        <taxon>Euthyneura</taxon>
        <taxon>Panpulmonata</taxon>
        <taxon>Hygrophila</taxon>
        <taxon>Lymnaeoidea</taxon>
        <taxon>Planorbidae</taxon>
        <taxon>Biomphalaria</taxon>
    </lineage>
</organism>
<keyword evidence="3 5" id="KW-1133">Transmembrane helix</keyword>
<dbReference type="GO" id="GO:0016020">
    <property type="term" value="C:membrane"/>
    <property type="evidence" value="ECO:0007669"/>
    <property type="project" value="UniProtKB-SubCell"/>
</dbReference>
<evidence type="ECO:0000313" key="6">
    <source>
        <dbReference type="EnsemblMetazoa" id="BGLB025424-PA"/>
    </source>
</evidence>
<evidence type="ECO:0000313" key="7">
    <source>
        <dbReference type="Proteomes" id="UP000076420"/>
    </source>
</evidence>
<dbReference type="RefSeq" id="XP_013093036.2">
    <property type="nucleotide sequence ID" value="XM_013237582.2"/>
</dbReference>
<dbReference type="Proteomes" id="UP000076420">
    <property type="component" value="Unassembled WGS sequence"/>
</dbReference>
<comment type="subcellular location">
    <subcellularLocation>
        <location evidence="1">Membrane</location>
        <topology evidence="1">Multi-pass membrane protein</topology>
    </subcellularLocation>
</comment>
<dbReference type="Pfam" id="PF00822">
    <property type="entry name" value="PMP22_Claudin"/>
    <property type="match status" value="1"/>
</dbReference>
<keyword evidence="2 5" id="KW-0812">Transmembrane</keyword>
<feature type="transmembrane region" description="Helical" evidence="5">
    <location>
        <begin position="16"/>
        <end position="39"/>
    </location>
</feature>
<gene>
    <name evidence="6" type="primary">106076757</name>
</gene>